<reference evidence="2 3" key="1">
    <citation type="submission" date="2019-12" db="EMBL/GenBank/DDBJ databases">
        <title>Novel species isolated from a subtropical stream in China.</title>
        <authorList>
            <person name="Lu H."/>
        </authorList>
    </citation>
    <scope>NUCLEOTIDE SEQUENCE [LARGE SCALE GENOMIC DNA]</scope>
    <source>
        <strain evidence="2 3">FT55W</strain>
    </source>
</reference>
<protein>
    <submittedName>
        <fullName evidence="2">PEP-CTERM sorting domain-containing protein</fullName>
    </submittedName>
</protein>
<sequence>MFGEQTVPVYTLGNTTLGADILAFCIQPTVTQGPDTVYTQHSGVVLADLFPADVGIDRAARIHSLFEQNYASLSTGTDLQKIQKRVSFQIALWDLVADDGSLTNTHGLQYVNGASYAQVEYDGDLVDLDLSMAQGMLTNSETVVSTNSYAYTKFTGVSGGHESQMLLSVSAVPEADTWAMMVVGLGLVGFMGRRRQSDESEKFAV</sequence>
<dbReference type="EMBL" id="WWCK01000003">
    <property type="protein sequence ID" value="MYM67553.1"/>
    <property type="molecule type" value="Genomic_DNA"/>
</dbReference>
<evidence type="ECO:0000313" key="3">
    <source>
        <dbReference type="Proteomes" id="UP000450012"/>
    </source>
</evidence>
<evidence type="ECO:0000259" key="1">
    <source>
        <dbReference type="Pfam" id="PF07589"/>
    </source>
</evidence>
<dbReference type="Pfam" id="PF07589">
    <property type="entry name" value="PEP-CTERM"/>
    <property type="match status" value="1"/>
</dbReference>
<dbReference type="Proteomes" id="UP000450012">
    <property type="component" value="Unassembled WGS sequence"/>
</dbReference>
<gene>
    <name evidence="2" type="ORF">GTP45_12015</name>
</gene>
<feature type="domain" description="Ice-binding protein C-terminal" evidence="1">
    <location>
        <begin position="171"/>
        <end position="195"/>
    </location>
</feature>
<name>A0A7X4KCP8_9BURK</name>
<dbReference type="AlphaFoldDB" id="A0A7X4KCP8"/>
<accession>A0A7X4KCP8</accession>
<evidence type="ECO:0000313" key="2">
    <source>
        <dbReference type="EMBL" id="MYM67553.1"/>
    </source>
</evidence>
<comment type="caution">
    <text evidence="2">The sequence shown here is derived from an EMBL/GenBank/DDBJ whole genome shotgun (WGS) entry which is preliminary data.</text>
</comment>
<keyword evidence="3" id="KW-1185">Reference proteome</keyword>
<proteinExistence type="predicted"/>
<organism evidence="2 3">
    <name type="scientific">Duganella rivi</name>
    <dbReference type="NCBI Taxonomy" id="2666083"/>
    <lineage>
        <taxon>Bacteria</taxon>
        <taxon>Pseudomonadati</taxon>
        <taxon>Pseudomonadota</taxon>
        <taxon>Betaproteobacteria</taxon>
        <taxon>Burkholderiales</taxon>
        <taxon>Oxalobacteraceae</taxon>
        <taxon>Telluria group</taxon>
        <taxon>Duganella</taxon>
    </lineage>
</organism>
<dbReference type="InterPro" id="IPR013424">
    <property type="entry name" value="Ice-binding_C"/>
</dbReference>